<dbReference type="eggNOG" id="arCOG13450">
    <property type="taxonomic scope" value="Archaea"/>
</dbReference>
<sequence length="109" mass="12249">MTATGEFPDDRDDRDRVDLNKAGAVESIVETFAAIAERARLEDDDIDQDSAELRRIKTARRFDAAEKQSHYAEPLEGTPTAGCYGYLVGDPDGEEWLSTNYVVYTSDRR</sequence>
<organism evidence="1 3">
    <name type="scientific">Halostagnicola larsenii XH-48</name>
    <dbReference type="NCBI Taxonomy" id="797299"/>
    <lineage>
        <taxon>Archaea</taxon>
        <taxon>Methanobacteriati</taxon>
        <taxon>Methanobacteriota</taxon>
        <taxon>Stenosarchaea group</taxon>
        <taxon>Halobacteria</taxon>
        <taxon>Halobacteriales</taxon>
        <taxon>Natrialbaceae</taxon>
        <taxon>Halostagnicola</taxon>
    </lineage>
</organism>
<dbReference type="KEGG" id="hlr:HALLA_11920"/>
<name>W0JV73_9EURY</name>
<evidence type="ECO:0000313" key="2">
    <source>
        <dbReference type="EMBL" id="AHG00990.1"/>
    </source>
</evidence>
<evidence type="ECO:0000313" key="1">
    <source>
        <dbReference type="EMBL" id="AHG00938.1"/>
    </source>
</evidence>
<dbReference type="KEGG" id="hlr:HALLA_12235"/>
<accession>W0JV73</accession>
<dbReference type="RefSeq" id="WP_049952673.1">
    <property type="nucleotide sequence ID" value="NZ_CP007055.1"/>
</dbReference>
<dbReference type="STRING" id="797299.HALLA_11920"/>
<dbReference type="GeneID" id="25145210"/>
<reference evidence="1 3" key="1">
    <citation type="submission" date="2014-01" db="EMBL/GenBank/DDBJ databases">
        <authorList>
            <consortium name="DOE Joint Genome Institute"/>
            <person name="Anderson I."/>
            <person name="Huntemann M."/>
            <person name="Han J."/>
            <person name="Chen A."/>
            <person name="Kyrpides N."/>
            <person name="Mavromatis K."/>
            <person name="Markowitz V."/>
            <person name="Palaniappan K."/>
            <person name="Ivanova N."/>
            <person name="Schaumberg A."/>
            <person name="Pati A."/>
            <person name="Liolios K."/>
            <person name="Nordberg H.P."/>
            <person name="Cantor M.N."/>
            <person name="Hua S.X."/>
            <person name="Woyke T."/>
        </authorList>
    </citation>
    <scope>NUCLEOTIDE SEQUENCE [LARGE SCALE GENOMIC DNA]</scope>
    <source>
        <strain evidence="1 3">XH-48</strain>
    </source>
</reference>
<dbReference type="EMBL" id="CP007055">
    <property type="protein sequence ID" value="AHG00938.1"/>
    <property type="molecule type" value="Genomic_DNA"/>
</dbReference>
<evidence type="ECO:0000313" key="3">
    <source>
        <dbReference type="Proteomes" id="UP000019024"/>
    </source>
</evidence>
<dbReference type="Proteomes" id="UP000019024">
    <property type="component" value="Chromosome"/>
</dbReference>
<dbReference type="HOGENOM" id="CLU_2177811_0_0_2"/>
<dbReference type="EMBL" id="CP007055">
    <property type="protein sequence ID" value="AHG00990.1"/>
    <property type="molecule type" value="Genomic_DNA"/>
</dbReference>
<dbReference type="OrthoDB" id="202153at2157"/>
<gene>
    <name evidence="1" type="ORF">HALLA_11920</name>
    <name evidence="2" type="ORF">HALLA_12235</name>
</gene>
<proteinExistence type="predicted"/>
<dbReference type="AlphaFoldDB" id="W0JV73"/>
<protein>
    <submittedName>
        <fullName evidence="1">Uncharacterized protein</fullName>
    </submittedName>
</protein>
<keyword evidence="3" id="KW-1185">Reference proteome</keyword>